<sequence>MLLRSLTFLPRLRVSAPQPCFTFICSVVCKSKMSGSSGQIFPRFIYLEDGGDITRCYKFRLVSYNILAQVYVKSSNFPGSPSSCLKWKIRSQAILTALKSFNADFLCIQELDEYDSFYKSNLESTGYSGIYIQRNGQKRDGCGIFYKPNCAKLVSMEEIYYNDLANSLNLESTDTSEREFSDKDNHSDHGDLNDPRIRLKRDCVGLLAAFKLNDPSHHLVIMANTHIYWDPELIDVKLAQVKYLLLRVAQFKEAVSDKYGCSPSVIIAGDFNSTPGDKVYEYMISASTIQLHSLYGCNGGEPPFTNCTTGFTGTLDYIFISNTNSLKPISLLQLPGPGSPDVIGGLPNHQHPSDHLPIGGDFEVLSYSNCSTSKPLEEPLPEINKLKLDNGQ</sequence>
<dbReference type="AlphaFoldDB" id="A0AB40B1X9"/>
<dbReference type="InterPro" id="IPR050410">
    <property type="entry name" value="CCR4/nocturin_mRNA_transcr"/>
</dbReference>
<keyword evidence="2" id="KW-1185">Reference proteome</keyword>
<dbReference type="Pfam" id="PF03372">
    <property type="entry name" value="Exo_endo_phos"/>
    <property type="match status" value="1"/>
</dbReference>
<dbReference type="RefSeq" id="XP_039121335.1">
    <property type="nucleotide sequence ID" value="XM_039265401.1"/>
</dbReference>
<proteinExistence type="predicted"/>
<dbReference type="InterPro" id="IPR036691">
    <property type="entry name" value="Endo/exonu/phosph_ase_sf"/>
</dbReference>
<dbReference type="SUPFAM" id="SSF56219">
    <property type="entry name" value="DNase I-like"/>
    <property type="match status" value="1"/>
</dbReference>
<dbReference type="GeneID" id="120258061"/>
<dbReference type="Gene3D" id="3.60.10.10">
    <property type="entry name" value="Endonuclease/exonuclease/phosphatase"/>
    <property type="match status" value="1"/>
</dbReference>
<dbReference type="PANTHER" id="PTHR12121:SF68">
    <property type="entry name" value="CARBON CATABOLITE REPRESSOR PROTEIN 4 HOMOLOG 4-RELATED"/>
    <property type="match status" value="1"/>
</dbReference>
<dbReference type="Proteomes" id="UP001515500">
    <property type="component" value="Chromosome 4"/>
</dbReference>
<evidence type="ECO:0000313" key="3">
    <source>
        <dbReference type="RefSeq" id="XP_039121335.1"/>
    </source>
</evidence>
<name>A0AB40B1X9_DIOCR</name>
<accession>A0AB40B1X9</accession>
<organism evidence="2 3">
    <name type="scientific">Dioscorea cayennensis subsp. rotundata</name>
    <name type="common">White Guinea yam</name>
    <name type="synonym">Dioscorea rotundata</name>
    <dbReference type="NCBI Taxonomy" id="55577"/>
    <lineage>
        <taxon>Eukaryota</taxon>
        <taxon>Viridiplantae</taxon>
        <taxon>Streptophyta</taxon>
        <taxon>Embryophyta</taxon>
        <taxon>Tracheophyta</taxon>
        <taxon>Spermatophyta</taxon>
        <taxon>Magnoliopsida</taxon>
        <taxon>Liliopsida</taxon>
        <taxon>Dioscoreales</taxon>
        <taxon>Dioscoreaceae</taxon>
        <taxon>Dioscorea</taxon>
    </lineage>
</organism>
<dbReference type="InterPro" id="IPR005135">
    <property type="entry name" value="Endo/exonuclease/phosphatase"/>
</dbReference>
<dbReference type="GO" id="GO:0000175">
    <property type="term" value="F:3'-5'-RNA exonuclease activity"/>
    <property type="evidence" value="ECO:0007669"/>
    <property type="project" value="TreeGrafter"/>
</dbReference>
<reference evidence="3" key="1">
    <citation type="submission" date="2025-08" db="UniProtKB">
        <authorList>
            <consortium name="RefSeq"/>
        </authorList>
    </citation>
    <scope>IDENTIFICATION</scope>
</reference>
<dbReference type="PANTHER" id="PTHR12121">
    <property type="entry name" value="CARBON CATABOLITE REPRESSOR PROTEIN 4"/>
    <property type="match status" value="1"/>
</dbReference>
<feature type="domain" description="Endonuclease/exonuclease/phosphatase" evidence="1">
    <location>
        <begin position="63"/>
        <end position="355"/>
    </location>
</feature>
<evidence type="ECO:0000259" key="1">
    <source>
        <dbReference type="Pfam" id="PF03372"/>
    </source>
</evidence>
<gene>
    <name evidence="3" type="primary">LOC120258061</name>
</gene>
<evidence type="ECO:0000313" key="2">
    <source>
        <dbReference type="Proteomes" id="UP001515500"/>
    </source>
</evidence>
<protein>
    <submittedName>
        <fullName evidence="3">Carbon catabolite repressor protein 4 homolog 4-like isoform X1</fullName>
    </submittedName>
</protein>